<organism evidence="3 4">
    <name type="scientific">Araneus ventricosus</name>
    <name type="common">Orbweaver spider</name>
    <name type="synonym">Epeira ventricosa</name>
    <dbReference type="NCBI Taxonomy" id="182803"/>
    <lineage>
        <taxon>Eukaryota</taxon>
        <taxon>Metazoa</taxon>
        <taxon>Ecdysozoa</taxon>
        <taxon>Arthropoda</taxon>
        <taxon>Chelicerata</taxon>
        <taxon>Arachnida</taxon>
        <taxon>Araneae</taxon>
        <taxon>Araneomorphae</taxon>
        <taxon>Entelegynae</taxon>
        <taxon>Araneoidea</taxon>
        <taxon>Araneidae</taxon>
        <taxon>Araneus</taxon>
    </lineage>
</organism>
<dbReference type="EMBL" id="BGPR01019187">
    <property type="protein sequence ID" value="GBN81224.1"/>
    <property type="molecule type" value="Genomic_DNA"/>
</dbReference>
<accession>A0A4Y2VB39</accession>
<protein>
    <submittedName>
        <fullName evidence="3">Uncharacterized protein</fullName>
    </submittedName>
</protein>
<dbReference type="EMBL" id="BGPR01044766">
    <property type="protein sequence ID" value="GBO21604.1"/>
    <property type="molecule type" value="Genomic_DNA"/>
</dbReference>
<evidence type="ECO:0000313" key="2">
    <source>
        <dbReference type="EMBL" id="GBO21585.1"/>
    </source>
</evidence>
<gene>
    <name evidence="3" type="ORF">AVEN_237644_1</name>
    <name evidence="2" type="ORF">AVEN_91134_1</name>
    <name evidence="1" type="ORF">AVEN_97600_1</name>
</gene>
<evidence type="ECO:0000313" key="4">
    <source>
        <dbReference type="Proteomes" id="UP000499080"/>
    </source>
</evidence>
<name>A0A4Y2VB39_ARAVE</name>
<proteinExistence type="predicted"/>
<keyword evidence="4" id="KW-1185">Reference proteome</keyword>
<reference evidence="3 4" key="1">
    <citation type="journal article" date="2019" name="Sci. Rep.">
        <title>Orb-weaving spider Araneus ventricosus genome elucidates the spidroin gene catalogue.</title>
        <authorList>
            <person name="Kono N."/>
            <person name="Nakamura H."/>
            <person name="Ohtoshi R."/>
            <person name="Moran D.A.P."/>
            <person name="Shinohara A."/>
            <person name="Yoshida Y."/>
            <person name="Fujiwara M."/>
            <person name="Mori M."/>
            <person name="Tomita M."/>
            <person name="Arakawa K."/>
        </authorList>
    </citation>
    <scope>NUCLEOTIDE SEQUENCE [LARGE SCALE GENOMIC DNA]</scope>
</reference>
<evidence type="ECO:0000313" key="1">
    <source>
        <dbReference type="EMBL" id="GBN81224.1"/>
    </source>
</evidence>
<dbReference type="EMBL" id="BGPR01044753">
    <property type="protein sequence ID" value="GBO21585.1"/>
    <property type="molecule type" value="Genomic_DNA"/>
</dbReference>
<sequence>MAAVCVGSNGCIYAIRFHPIIFCFVDFKLRIVTLAASQSIKCRLEDPSRGSTPFARATHNRSRAALLGGISEADEHSGREIRFRMAALFGT</sequence>
<dbReference type="Proteomes" id="UP000499080">
    <property type="component" value="Unassembled WGS sequence"/>
</dbReference>
<comment type="caution">
    <text evidence="3">The sequence shown here is derived from an EMBL/GenBank/DDBJ whole genome shotgun (WGS) entry which is preliminary data.</text>
</comment>
<evidence type="ECO:0000313" key="3">
    <source>
        <dbReference type="EMBL" id="GBO21604.1"/>
    </source>
</evidence>
<dbReference type="AlphaFoldDB" id="A0A4Y2VB39"/>